<keyword evidence="5" id="KW-1185">Reference proteome</keyword>
<dbReference type="RefSeq" id="WP_063474004.1">
    <property type="nucleotide sequence ID" value="NZ_BMFI01000007.1"/>
</dbReference>
<dbReference type="SUPFAM" id="SSF51735">
    <property type="entry name" value="NAD(P)-binding Rossmann-fold domains"/>
    <property type="match status" value="1"/>
</dbReference>
<evidence type="ECO:0000313" key="6">
    <source>
        <dbReference type="Proteomes" id="UP000273611"/>
    </source>
</evidence>
<protein>
    <submittedName>
        <fullName evidence="3">NAD(P)-dependent oxidoreductase</fullName>
    </submittedName>
    <submittedName>
        <fullName evidence="4">SDR family oxidoreductase</fullName>
    </submittedName>
</protein>
<dbReference type="InterPro" id="IPR002347">
    <property type="entry name" value="SDR_fam"/>
</dbReference>
<name>A0A432NL45_9HYPH</name>
<dbReference type="Proteomes" id="UP000273611">
    <property type="component" value="Unassembled WGS sequence"/>
</dbReference>
<reference evidence="4" key="3">
    <citation type="submission" date="2018-11" db="EMBL/GenBank/DDBJ databases">
        <authorList>
            <person name="Huo Y."/>
        </authorList>
    </citation>
    <scope>NUCLEOTIDE SEQUENCE</scope>
    <source>
        <strain evidence="4">CCBAU 23252</strain>
    </source>
</reference>
<dbReference type="Gene3D" id="3.40.50.720">
    <property type="entry name" value="NAD(P)-binding Rossmann-like Domain"/>
    <property type="match status" value="1"/>
</dbReference>
<dbReference type="FunFam" id="3.40.50.720:FF:000084">
    <property type="entry name" value="Short-chain dehydrogenase reductase"/>
    <property type="match status" value="1"/>
</dbReference>
<proteinExistence type="inferred from homology"/>
<comment type="caution">
    <text evidence="4">The sequence shown here is derived from an EMBL/GenBank/DDBJ whole genome shotgun (WGS) entry which is preliminary data.</text>
</comment>
<reference evidence="3 5" key="2">
    <citation type="submission" date="2017-09" db="EMBL/GenBank/DDBJ databases">
        <title>Comparative genomics of rhizobia isolated from Phaseolus vulgaris in China.</title>
        <authorList>
            <person name="Tong W."/>
        </authorList>
    </citation>
    <scope>NUCLEOTIDE SEQUENCE [LARGE SCALE GENOMIC DNA]</scope>
    <source>
        <strain evidence="3 5">Y27</strain>
    </source>
</reference>
<dbReference type="Pfam" id="PF13561">
    <property type="entry name" value="adh_short_C2"/>
    <property type="match status" value="1"/>
</dbReference>
<dbReference type="PANTHER" id="PTHR42760">
    <property type="entry name" value="SHORT-CHAIN DEHYDROGENASES/REDUCTASES FAMILY MEMBER"/>
    <property type="match status" value="1"/>
</dbReference>
<dbReference type="EMBL" id="NWSL01000008">
    <property type="protein sequence ID" value="PDS51117.1"/>
    <property type="molecule type" value="Genomic_DNA"/>
</dbReference>
<comment type="similarity">
    <text evidence="1">Belongs to the short-chain dehydrogenases/reductases (SDR) family.</text>
</comment>
<dbReference type="PANTHER" id="PTHR42760:SF115">
    <property type="entry name" value="3-OXOACYL-[ACYL-CARRIER-PROTEIN] REDUCTASE FABG"/>
    <property type="match status" value="1"/>
</dbReference>
<dbReference type="GO" id="GO:0016616">
    <property type="term" value="F:oxidoreductase activity, acting on the CH-OH group of donors, NAD or NADP as acceptor"/>
    <property type="evidence" value="ECO:0007669"/>
    <property type="project" value="TreeGrafter"/>
</dbReference>
<dbReference type="InterPro" id="IPR036291">
    <property type="entry name" value="NAD(P)-bd_dom_sf"/>
</dbReference>
<dbReference type="AlphaFoldDB" id="A0A432NL45"/>
<dbReference type="CDD" id="cd05233">
    <property type="entry name" value="SDR_c"/>
    <property type="match status" value="1"/>
</dbReference>
<dbReference type="EMBL" id="RIBW01000008">
    <property type="protein sequence ID" value="RUM00302.1"/>
    <property type="molecule type" value="Genomic_DNA"/>
</dbReference>
<sequence length="241" mass="25503">MPNDPERVAVVTGGSRGIGLAVVRKLVGDGFSVAACSRHPSPALPTGDEGDVRFFQLDLADPNSVKECAQALHRQYQRIDALVNCAGVAAGGLFSMASIQDLKRIFDVNYFNQILFSQYVAKRMVRAKAGSIVNIASTAGLLSDAGTLAYGGSKAALIHATKVMATELGPFGIRVNAIAPAVVETDMALQMDEKARTALDERSALQEVVEAADVAELVAYLVSDASSKMTGQILRLDRGLH</sequence>
<keyword evidence="2" id="KW-0560">Oxidoreductase</keyword>
<evidence type="ECO:0000313" key="5">
    <source>
        <dbReference type="Proteomes" id="UP000219972"/>
    </source>
</evidence>
<evidence type="ECO:0000313" key="3">
    <source>
        <dbReference type="EMBL" id="PDS51117.1"/>
    </source>
</evidence>
<dbReference type="Proteomes" id="UP000219972">
    <property type="component" value="Unassembled WGS sequence"/>
</dbReference>
<evidence type="ECO:0000256" key="1">
    <source>
        <dbReference type="ARBA" id="ARBA00006484"/>
    </source>
</evidence>
<accession>A0A432NL45</accession>
<dbReference type="PRINTS" id="PR00081">
    <property type="entry name" value="GDHRDH"/>
</dbReference>
<organism evidence="4 6">
    <name type="scientific">Rhizobium anhuiense</name>
    <dbReference type="NCBI Taxonomy" id="1184720"/>
    <lineage>
        <taxon>Bacteria</taxon>
        <taxon>Pseudomonadati</taxon>
        <taxon>Pseudomonadota</taxon>
        <taxon>Alphaproteobacteria</taxon>
        <taxon>Hyphomicrobiales</taxon>
        <taxon>Rhizobiaceae</taxon>
        <taxon>Rhizobium/Agrobacterium group</taxon>
        <taxon>Rhizobium</taxon>
    </lineage>
</organism>
<dbReference type="GeneID" id="75222357"/>
<gene>
    <name evidence="3" type="ORF">CO662_14575</name>
    <name evidence="4" type="ORF">EEQ99_18325</name>
</gene>
<reference evidence="4 6" key="1">
    <citation type="journal article" date="2015" name="Int. J. Syst. Evol. Microbiol.">
        <title>Rhizobium anhuiense sp. nov., isolated from effective nodules of Vicia faba and Pisum sativum.</title>
        <authorList>
            <person name="Zhang Y.J."/>
            <person name="Zheng W.T."/>
            <person name="Everall I."/>
            <person name="Young J.P."/>
            <person name="Zhang X.X."/>
            <person name="Tian C.F."/>
            <person name="Sui X.H."/>
            <person name="Wang E.T."/>
            <person name="Chen W.X."/>
        </authorList>
    </citation>
    <scope>NUCLEOTIDE SEQUENCE [LARGE SCALE GENOMIC DNA]</scope>
    <source>
        <strain evidence="4 6">CCBAU 23252</strain>
    </source>
</reference>
<dbReference type="PRINTS" id="PR00080">
    <property type="entry name" value="SDRFAMILY"/>
</dbReference>
<evidence type="ECO:0000313" key="4">
    <source>
        <dbReference type="EMBL" id="RUM00302.1"/>
    </source>
</evidence>
<evidence type="ECO:0000256" key="2">
    <source>
        <dbReference type="ARBA" id="ARBA00023002"/>
    </source>
</evidence>